<feature type="transmembrane region" description="Helical" evidence="6">
    <location>
        <begin position="236"/>
        <end position="255"/>
    </location>
</feature>
<comment type="subcellular location">
    <subcellularLocation>
        <location evidence="1">Cell membrane</location>
        <topology evidence="1">Multi-pass membrane protein</topology>
    </subcellularLocation>
</comment>
<feature type="transmembrane region" description="Helical" evidence="6">
    <location>
        <begin position="25"/>
        <end position="47"/>
    </location>
</feature>
<dbReference type="RefSeq" id="WP_381835309.1">
    <property type="nucleotide sequence ID" value="NZ_JBHTCF010000013.1"/>
</dbReference>
<evidence type="ECO:0000313" key="9">
    <source>
        <dbReference type="Proteomes" id="UP001596523"/>
    </source>
</evidence>
<dbReference type="SUPFAM" id="SSF103473">
    <property type="entry name" value="MFS general substrate transporter"/>
    <property type="match status" value="1"/>
</dbReference>
<dbReference type="PROSITE" id="PS50850">
    <property type="entry name" value="MFS"/>
    <property type="match status" value="1"/>
</dbReference>
<reference evidence="9" key="1">
    <citation type="journal article" date="2019" name="Int. J. Syst. Evol. Microbiol.">
        <title>The Global Catalogue of Microorganisms (GCM) 10K type strain sequencing project: providing services to taxonomists for standard genome sequencing and annotation.</title>
        <authorList>
            <consortium name="The Broad Institute Genomics Platform"/>
            <consortium name="The Broad Institute Genome Sequencing Center for Infectious Disease"/>
            <person name="Wu L."/>
            <person name="Ma J."/>
        </authorList>
    </citation>
    <scope>NUCLEOTIDE SEQUENCE [LARGE SCALE GENOMIC DNA]</scope>
    <source>
        <strain evidence="9">SYNS20</strain>
    </source>
</reference>
<feature type="transmembrane region" description="Helical" evidence="6">
    <location>
        <begin position="359"/>
        <end position="377"/>
    </location>
</feature>
<dbReference type="InterPro" id="IPR051788">
    <property type="entry name" value="MFS_Transporter"/>
</dbReference>
<feature type="transmembrane region" description="Helical" evidence="6">
    <location>
        <begin position="88"/>
        <end position="106"/>
    </location>
</feature>
<keyword evidence="4 6" id="KW-0472">Membrane</keyword>
<evidence type="ECO:0000256" key="3">
    <source>
        <dbReference type="ARBA" id="ARBA00022989"/>
    </source>
</evidence>
<evidence type="ECO:0000256" key="4">
    <source>
        <dbReference type="ARBA" id="ARBA00023136"/>
    </source>
</evidence>
<feature type="transmembrane region" description="Helical" evidence="6">
    <location>
        <begin position="275"/>
        <end position="292"/>
    </location>
</feature>
<evidence type="ECO:0000313" key="8">
    <source>
        <dbReference type="EMBL" id="MFC7307858.1"/>
    </source>
</evidence>
<sequence>MPTLNKLRTTASDGPRATSLTRLRIALTAFFALDGFIFAGWVVRIPAIKQQTGASASDLGLALLGVSAGAVITMTLTGRLCRRYGSHAVTVVCGILMPLSVALPPLTHSPLALGLVLLVFGAAYGGINVAMNSAAVDLVRALRRPVMPSFHAAFSLGGMIGAGLGGLVAGHLSPTRHLLALTVLGLLITAVAAPTLLRHDNPAPRPATAADGASREDASRDGAPRDGGRLDGRTRWIVAVFGLIALCTAYGEGALADWGALHLQQDLAAHPGTAAAGYSLFAGAMTLGRLSGTTLLERLGQTRTLVAGGVTAALGMLLGSLAPSVWAALAGFAITGLGLANIFPVAIERAGALAGPSGVAAASTLGYGGMLLGPPAIGFMADWFSLPTALTSVAVLAGVAAVIGYAVRGAGARA</sequence>
<feature type="transmembrane region" description="Helical" evidence="6">
    <location>
        <begin position="112"/>
        <end position="131"/>
    </location>
</feature>
<dbReference type="Proteomes" id="UP001596523">
    <property type="component" value="Unassembled WGS sequence"/>
</dbReference>
<name>A0ABW2JPK0_9ACTN</name>
<feature type="region of interest" description="Disordered" evidence="5">
    <location>
        <begin position="199"/>
        <end position="227"/>
    </location>
</feature>
<feature type="compositionally biased region" description="Basic and acidic residues" evidence="5">
    <location>
        <begin position="213"/>
        <end position="227"/>
    </location>
</feature>
<feature type="transmembrane region" description="Helical" evidence="6">
    <location>
        <begin position="383"/>
        <end position="407"/>
    </location>
</feature>
<keyword evidence="2 6" id="KW-0812">Transmembrane</keyword>
<evidence type="ECO:0000256" key="2">
    <source>
        <dbReference type="ARBA" id="ARBA00022692"/>
    </source>
</evidence>
<dbReference type="InterPro" id="IPR036259">
    <property type="entry name" value="MFS_trans_sf"/>
</dbReference>
<feature type="transmembrane region" description="Helical" evidence="6">
    <location>
        <begin position="59"/>
        <end position="76"/>
    </location>
</feature>
<dbReference type="InterPro" id="IPR020846">
    <property type="entry name" value="MFS_dom"/>
</dbReference>
<feature type="domain" description="Major facilitator superfamily (MFS) profile" evidence="7">
    <location>
        <begin position="20"/>
        <end position="412"/>
    </location>
</feature>
<dbReference type="CDD" id="cd17393">
    <property type="entry name" value="MFS_MosC_like"/>
    <property type="match status" value="1"/>
</dbReference>
<dbReference type="EMBL" id="JBHTCF010000013">
    <property type="protein sequence ID" value="MFC7307858.1"/>
    <property type="molecule type" value="Genomic_DNA"/>
</dbReference>
<organism evidence="8 9">
    <name type="scientific">Streptomyces monticola</name>
    <dbReference type="NCBI Taxonomy" id="2666263"/>
    <lineage>
        <taxon>Bacteria</taxon>
        <taxon>Bacillati</taxon>
        <taxon>Actinomycetota</taxon>
        <taxon>Actinomycetes</taxon>
        <taxon>Kitasatosporales</taxon>
        <taxon>Streptomycetaceae</taxon>
        <taxon>Streptomyces</taxon>
    </lineage>
</organism>
<dbReference type="Gene3D" id="1.20.1250.20">
    <property type="entry name" value="MFS general substrate transporter like domains"/>
    <property type="match status" value="1"/>
</dbReference>
<dbReference type="Pfam" id="PF07690">
    <property type="entry name" value="MFS_1"/>
    <property type="match status" value="1"/>
</dbReference>
<feature type="transmembrane region" description="Helical" evidence="6">
    <location>
        <begin position="152"/>
        <end position="172"/>
    </location>
</feature>
<keyword evidence="9" id="KW-1185">Reference proteome</keyword>
<feature type="transmembrane region" description="Helical" evidence="6">
    <location>
        <begin position="328"/>
        <end position="347"/>
    </location>
</feature>
<feature type="transmembrane region" description="Helical" evidence="6">
    <location>
        <begin position="178"/>
        <end position="197"/>
    </location>
</feature>
<evidence type="ECO:0000256" key="5">
    <source>
        <dbReference type="SAM" id="MobiDB-lite"/>
    </source>
</evidence>
<keyword evidence="3 6" id="KW-1133">Transmembrane helix</keyword>
<protein>
    <submittedName>
        <fullName evidence="8">MFS transporter</fullName>
    </submittedName>
</protein>
<gene>
    <name evidence="8" type="ORF">ACFQVC_26985</name>
</gene>
<evidence type="ECO:0000256" key="6">
    <source>
        <dbReference type="SAM" id="Phobius"/>
    </source>
</evidence>
<accession>A0ABW2JPK0</accession>
<feature type="transmembrane region" description="Helical" evidence="6">
    <location>
        <begin position="304"/>
        <end position="322"/>
    </location>
</feature>
<proteinExistence type="predicted"/>
<evidence type="ECO:0000256" key="1">
    <source>
        <dbReference type="ARBA" id="ARBA00004651"/>
    </source>
</evidence>
<dbReference type="InterPro" id="IPR011701">
    <property type="entry name" value="MFS"/>
</dbReference>
<dbReference type="PANTHER" id="PTHR23514:SF13">
    <property type="entry name" value="INNER MEMBRANE PROTEIN YBJJ"/>
    <property type="match status" value="1"/>
</dbReference>
<dbReference type="PANTHER" id="PTHR23514">
    <property type="entry name" value="BYPASS OF STOP CODON PROTEIN 6"/>
    <property type="match status" value="1"/>
</dbReference>
<comment type="caution">
    <text evidence="8">The sequence shown here is derived from an EMBL/GenBank/DDBJ whole genome shotgun (WGS) entry which is preliminary data.</text>
</comment>
<evidence type="ECO:0000259" key="7">
    <source>
        <dbReference type="PROSITE" id="PS50850"/>
    </source>
</evidence>